<dbReference type="HOGENOM" id="CLU_489473_0_0_1"/>
<evidence type="ECO:0000313" key="3">
    <source>
        <dbReference type="Proteomes" id="UP000015104"/>
    </source>
</evidence>
<feature type="region of interest" description="Disordered" evidence="1">
    <location>
        <begin position="92"/>
        <end position="208"/>
    </location>
</feature>
<protein>
    <submittedName>
        <fullName evidence="2">Uncharacterized protein</fullName>
    </submittedName>
</protein>
<feature type="compositionally biased region" description="Low complexity" evidence="1">
    <location>
        <begin position="113"/>
        <end position="132"/>
    </location>
</feature>
<accession>T1K7M2</accession>
<feature type="region of interest" description="Disordered" evidence="1">
    <location>
        <begin position="370"/>
        <end position="390"/>
    </location>
</feature>
<feature type="compositionally biased region" description="Low complexity" evidence="1">
    <location>
        <begin position="178"/>
        <end position="194"/>
    </location>
</feature>
<dbReference type="EnsemblMetazoa" id="tetur06g04790.1">
    <property type="protein sequence ID" value="tetur06g04790.1"/>
    <property type="gene ID" value="tetur06g04790"/>
</dbReference>
<reference evidence="3" key="1">
    <citation type="submission" date="2011-08" db="EMBL/GenBank/DDBJ databases">
        <authorList>
            <person name="Rombauts S."/>
        </authorList>
    </citation>
    <scope>NUCLEOTIDE SEQUENCE</scope>
    <source>
        <strain evidence="3">London</strain>
    </source>
</reference>
<feature type="compositionally biased region" description="Polar residues" evidence="1">
    <location>
        <begin position="138"/>
        <end position="153"/>
    </location>
</feature>
<dbReference type="EMBL" id="CAEY01001807">
    <property type="status" value="NOT_ANNOTATED_CDS"/>
    <property type="molecule type" value="Genomic_DNA"/>
</dbReference>
<feature type="region of interest" description="Disordered" evidence="1">
    <location>
        <begin position="274"/>
        <end position="312"/>
    </location>
</feature>
<feature type="compositionally biased region" description="Polar residues" evidence="1">
    <location>
        <begin position="303"/>
        <end position="312"/>
    </location>
</feature>
<proteinExistence type="predicted"/>
<sequence>MEELTNHQIPEREKCPLVRRLNASISGYFKSTGDVGFSKMNPNNNKGNGDRILTGDYPGACGNNVIGGARGVDDSNSIELVEYRRTFELKNYHSPKSSNQSDIKSKPSESKGSDGSNSSSVPINTSSSSANSCKIPDSSLTSNLNQNGSSVDSFVNFDSLKRPPSEPTSESMEDASLNNNSTTKSNGNRSSSNSKTEKKKKSKKGETVYTAQDIDGHIGDQSIDDLVYYVTGNKGEIGTGNSGGVTSGITMVGSSNGSGIVGGCGNNGGSVCGPSPSENKLTTNSKNNKDGNSGGKLYKHPRSSVNCASTNGNASDNDVKNFGNKYEKIICSVDSGLGKSIPRSSSATIFDSKFSPSNVAQCEVNSSLDASSTSPILTKSHSTESSSATSMQLVTKMITGTGIVVKSKVKDFDSNKESIINDGLKNKESDTSNKITTANGDLENSYMEPRYAASDSEMADQETSFQTVKSKHLKRRKGVSRNKGDLRMSSPLPLNTSMTARGYESEREYCADEYRRRKEYLNHRKLASSMPHSEQNSADNSDMESSCSILQLYLINS</sequence>
<feature type="compositionally biased region" description="Basic residues" evidence="1">
    <location>
        <begin position="469"/>
        <end position="480"/>
    </location>
</feature>
<evidence type="ECO:0000256" key="1">
    <source>
        <dbReference type="SAM" id="MobiDB-lite"/>
    </source>
</evidence>
<keyword evidence="3" id="KW-1185">Reference proteome</keyword>
<feature type="compositionally biased region" description="Low complexity" evidence="1">
    <location>
        <begin position="378"/>
        <end position="390"/>
    </location>
</feature>
<feature type="region of interest" description="Disordered" evidence="1">
    <location>
        <begin position="465"/>
        <end position="497"/>
    </location>
</feature>
<dbReference type="AlphaFoldDB" id="T1K7M2"/>
<feature type="compositionally biased region" description="Basic and acidic residues" evidence="1">
    <location>
        <begin position="103"/>
        <end position="112"/>
    </location>
</feature>
<organism evidence="2 3">
    <name type="scientific">Tetranychus urticae</name>
    <name type="common">Two-spotted spider mite</name>
    <dbReference type="NCBI Taxonomy" id="32264"/>
    <lineage>
        <taxon>Eukaryota</taxon>
        <taxon>Metazoa</taxon>
        <taxon>Ecdysozoa</taxon>
        <taxon>Arthropoda</taxon>
        <taxon>Chelicerata</taxon>
        <taxon>Arachnida</taxon>
        <taxon>Acari</taxon>
        <taxon>Acariformes</taxon>
        <taxon>Trombidiformes</taxon>
        <taxon>Prostigmata</taxon>
        <taxon>Eleutherengona</taxon>
        <taxon>Raphignathae</taxon>
        <taxon>Tetranychoidea</taxon>
        <taxon>Tetranychidae</taxon>
        <taxon>Tetranychus</taxon>
    </lineage>
</organism>
<evidence type="ECO:0000313" key="2">
    <source>
        <dbReference type="EnsemblMetazoa" id="tetur06g04790.1"/>
    </source>
</evidence>
<dbReference type="Proteomes" id="UP000015104">
    <property type="component" value="Unassembled WGS sequence"/>
</dbReference>
<reference evidence="2" key="2">
    <citation type="submission" date="2015-06" db="UniProtKB">
        <authorList>
            <consortium name="EnsemblMetazoa"/>
        </authorList>
    </citation>
    <scope>IDENTIFICATION</scope>
</reference>
<name>T1K7M2_TETUR</name>